<gene>
    <name evidence="2" type="ORF">EAO74_17905</name>
</gene>
<comment type="caution">
    <text evidence="2">The sequence shown here is derived from an EMBL/GenBank/DDBJ whole genome shotgun (WGS) entry which is preliminary data.</text>
</comment>
<keyword evidence="1" id="KW-1133">Transmembrane helix</keyword>
<proteinExistence type="predicted"/>
<dbReference type="EMBL" id="RDBM01000035">
    <property type="protein sequence ID" value="TXS27848.1"/>
    <property type="molecule type" value="Genomic_DNA"/>
</dbReference>
<keyword evidence="1" id="KW-0812">Transmembrane</keyword>
<sequence>MAEETTVPVASPWTALSGRYGRVVARACDLGIALVVLVAAGYYDAEYDLLLGGLMALCLPARRRFPGTVMAVVLALGVVQFALYELPDLPLVSAPASYDVAVLFAMMSVSRGAEAEFVPGQGVRGAGRDRALRGGRRAASGCRPG</sequence>
<feature type="transmembrane region" description="Helical" evidence="1">
    <location>
        <begin position="23"/>
        <end position="43"/>
    </location>
</feature>
<feature type="transmembrane region" description="Helical" evidence="1">
    <location>
        <begin position="64"/>
        <end position="83"/>
    </location>
</feature>
<dbReference type="RefSeq" id="WP_147984076.1">
    <property type="nucleotide sequence ID" value="NZ_RDBM01000035.1"/>
</dbReference>
<evidence type="ECO:0000313" key="2">
    <source>
        <dbReference type="EMBL" id="TXS27848.1"/>
    </source>
</evidence>
<organism evidence="2">
    <name type="scientific">Streptomyces sp. gb1(2016)</name>
    <dbReference type="NCBI Taxonomy" id="1828321"/>
    <lineage>
        <taxon>Bacteria</taxon>
        <taxon>Bacillati</taxon>
        <taxon>Actinomycetota</taxon>
        <taxon>Actinomycetes</taxon>
        <taxon>Kitasatosporales</taxon>
        <taxon>Streptomycetaceae</taxon>
        <taxon>Streptomyces</taxon>
    </lineage>
</organism>
<evidence type="ECO:0000256" key="1">
    <source>
        <dbReference type="SAM" id="Phobius"/>
    </source>
</evidence>
<dbReference type="AlphaFoldDB" id="A0A652KY54"/>
<keyword evidence="1" id="KW-0472">Membrane</keyword>
<accession>A0A652KY54</accession>
<reference evidence="2" key="1">
    <citation type="submission" date="2018-10" db="EMBL/GenBank/DDBJ databases">
        <authorList>
            <person name="Hariharan J."/>
            <person name="Choudoir M.J."/>
            <person name="Diebold P."/>
            <person name="Panke-Buisse K."/>
            <person name="Campbell A.N."/>
            <person name="Buckley D.H."/>
        </authorList>
    </citation>
    <scope>NUCLEOTIDE SEQUENCE</scope>
    <source>
        <strain evidence="2">Gb1</strain>
    </source>
</reference>
<protein>
    <recommendedName>
        <fullName evidence="3">Sensor histidine kinase</fullName>
    </recommendedName>
</protein>
<evidence type="ECO:0008006" key="3">
    <source>
        <dbReference type="Google" id="ProtNLM"/>
    </source>
</evidence>
<name>A0A652KY54_9ACTN</name>